<dbReference type="InterPro" id="IPR002035">
    <property type="entry name" value="VWF_A"/>
</dbReference>
<dbReference type="OrthoDB" id="6161545at2759"/>
<evidence type="ECO:0000256" key="2">
    <source>
        <dbReference type="SAM" id="SignalP"/>
    </source>
</evidence>
<evidence type="ECO:0000259" key="3">
    <source>
        <dbReference type="PROSITE" id="PS50234"/>
    </source>
</evidence>
<organism evidence="4 5">
    <name type="scientific">Clytia hemisphaerica</name>
    <dbReference type="NCBI Taxonomy" id="252671"/>
    <lineage>
        <taxon>Eukaryota</taxon>
        <taxon>Metazoa</taxon>
        <taxon>Cnidaria</taxon>
        <taxon>Hydrozoa</taxon>
        <taxon>Hydroidolina</taxon>
        <taxon>Leptothecata</taxon>
        <taxon>Obeliida</taxon>
        <taxon>Clytiidae</taxon>
        <taxon>Clytia</taxon>
    </lineage>
</organism>
<name>A0A7M5V4A5_9CNID</name>
<dbReference type="RefSeq" id="XP_066927093.1">
    <property type="nucleotide sequence ID" value="XM_067070992.1"/>
</dbReference>
<evidence type="ECO:0000256" key="1">
    <source>
        <dbReference type="SAM" id="MobiDB-lite"/>
    </source>
</evidence>
<protein>
    <recommendedName>
        <fullName evidence="3">VWFA domain-containing protein</fullName>
    </recommendedName>
</protein>
<keyword evidence="2" id="KW-0732">Signal</keyword>
<proteinExistence type="predicted"/>
<dbReference type="PANTHER" id="PTHR24020">
    <property type="entry name" value="COLLAGEN ALPHA"/>
    <property type="match status" value="1"/>
</dbReference>
<dbReference type="SMART" id="SM00327">
    <property type="entry name" value="VWA"/>
    <property type="match status" value="2"/>
</dbReference>
<feature type="signal peptide" evidence="2">
    <location>
        <begin position="1"/>
        <end position="26"/>
    </location>
</feature>
<sequence length="6163" mass="702283">MAGVKHVLILGLACYLWICSVDIVKAGQCDIGFVLDTSGSIKKPDYVKEKKFVNDLATYLGFRNTNYGVVLFSFIAEMPIKFTDHRTLESFKGAVTKMSQAGSITRIDRGLLKAQNKLYSPDGGHRPNANRVLFLLTDGTQSFSLDKVDNHLISRNIRYSGTEFFVIGVGRSVKKDELVKIAGGKERVFIAEDFDKLTSREFVDQFNMSCSDASFTYSEKYYLNIAFINEASQDATIQIESESGNANDRTSFVVSANNRQPFRRQILTQKIHSVSVRGERSGSFIPILNGQSGRLRFRYNPVEELTIVRITDGGLKQSRAHRVFVHFLNQLPYTVYLKCSFKNQVVAQYTISSNRMYHVYMFDLETHGQVTFSVTNADGNTVKINSGRNSWSLDVASDTYLYRTNLWTSQNNNVNPLAQYTYTANFQIYNIGQYKLYFKYQQNEFNVAQNSDVSRSIRTVGSRQPAHIGLYVRRDGDTARYFVLDIMPTREGAHFKIVIGNDFDYYLPRSFKINYYNYVINSPVNTRLSVAKSTLSYDFVTNQQRQDTHVYMVYAKPEPSFTVNGDFTQNGAKKPLFVNGKPQELIGVTEDLLSKDIDVRLSGFKLGRKRFWGIVENKVNSDIILHWEVDKDIQLQLKPPGNDKVFARRSTRNTVYFFWNYQDMQYFYLTAWDKNTKKALSINGRPKHQAQLVSKRPNPLPRLIISAPGAYYYLAYRVTNELSYTVYLHWRTEFKDAGFFSTSPTKYEIKPNTKDRIIKMTFTSERKLTSEELKQATSLVTGTSFDGKTPVFVNDGEVARVPVTSQEGQGSRIWFSKHVSQYYITVDIENTLSSPVTLNLKSNIADLDFQQKPSKMSYTISPSIDSQVLSFTFSTASENGFKDVISNFITFKGTSDQGNILLNDKKTFTFDATKNKVFRKIKITLVAQYYIILDIENPLTSPVTLNLESIIPDMQYIQEPSERSYTINPGTKSQVLSFTYSSFYNKDISQDAILRFMSFSGITKQGDRVLLNDEESLKFDATRTKVTKKVKISMTKYYYITLDIENSLGSPVTLYLKPNNQNLRYQQEPPGMTYTIPSVKSDGYVLTFKFASSSGDDVMSQFMTFQGTSGQGNVLLNNQQSLTFDATQDKRTQRIKISFDDKPKDLDGFTYYFTLTPINNYRRPLAITFTPSINAGYIQTQPKTFHISGDGNPRKPDITFSLKSTRELTNQELKALIVVDAQDAKTKDPVQVNKKDSLAINGGSRDPKTVKPIEATFSVKEYAGHLPFNAISMVEDQTIILQWIPKNGLRFPNAAPRELELTYQEDSDQDIYFSFKTLSMYNDVDLFVFKAKNKNTNKQLLVNGKQTFESGMGTFNRENPLRLIVSDVKGNNYYTNLRVENTLGYDIFFGWKPRQSNVGSSFFITSPKTYQLNAGQTKSYTLRGGSTAPLSNDQLKDALDIYAYRLDDFTGERRYLGVNNEQNHFISLSRDENSRSIYLKIAEPREYRYVMRFQANNRFSRHVTLSWKYQNPDQEILSSNSPNDFKVDGNLEKKMVEFTSSKPLSMEDLRSMVYFQARADGVSDLTINDQDKFYVTLSRYDEKLGQYPDVSKLNIYKKGFASKRYINLIFNNVESYPITVSSNKIISDDLIYSNNPKTFTVYPGASKRVSFVFWSFNQDSLTTDRDMTSLTANAHQQPIMLNGNRKYFLNTNILQRKSDNDEYTPITLSAPKEFTSNVEFIVSNSLSFPVQLKWKLSDPRITITSASQPTIQPSARAQKVLFTFKSKTPLSPSELNNLMTLSGISVRDNQPVLLNGKSALLISPRSSADEEDVQSIPIRISLKENRFPVNLKVSNNLAYPIKFNARFPAGSPYTIISRPSYEISSGESKTLSFYISGPSRPSNFGLIFDAEPSNGVEDVLLVNEKRFFNLNETPRKGDVTDISVSKGKSYSIQFVVDNQISDLVDLKWRFVNQQPESQSGSTGEKSAESKDLIFVQPRSKKNFRYNFDDELSTRSSGDSRTIQVFGQDSSTEIQVLLNKKPHLNFDLDQENISPINIVITSYQDKDKDSKAIDYPIKIRLSNNGINQPYILRWNFQIVDDSLSSDSPKEFTIDPSKQDSQEVDLVIRSTRPLDKDEIKNMLSFQAVDRSTEQPFLINNEFIFTPDMVLVIFEQNPESPKTESFKIQPLDFTLSQPRELRYVLNFNAFNNGQEEATLSWEIADRNIANYLRPSDPSPKTYTALPNRNVQYNVEFISSKPIDADTLKKAIRVGAKDSNGQDLLVNGKSNTILVLQPFGYSPSNKDLPNEGEKKPRQDIVISKSAKDYYVNLNIINQLQSPVLLSWRYALVMDNYKLFTNEKPVQMGADSNKKVSLRFGAPSVDQPLPDRNLIVLYATSQDDQSSDSGALLINGSPTLSVSLSELQGVNRMIVNISKPEENLYAVKLNIRNPMKTTAYIKWELNTDRYPDLKLAQTISKQEMSIQPGDNTGLVLRLQMPASVKSPSQMKNAIIFRVSHGPWKNPAFLNVKKQLPTDLHLTTNPKDLPDFPMTVSDIGYVYGVRFTIDNNFKKPIELKWRLNNDDKNSEENRPFFTDNSKSYTIQPGTKKDILLQLRFDKPISKEDLKSLVVLTSTFPEDQNMVLLNGEEKLPVQINPLKENDKPKAMVVQPSLPTRNSYTVSFRIINPLETPAIVSWAVRRNLPKIYFSSPKEIAVGPKQNILQTIKFTIADSLDPQTLLNLLQMTVMDQQSRKSLLINGEKEFKADFQPHGATQPEPQQIVIARQVYPHFIWILIDNQYNTPINIQVQLLNKETPAYMYNPDTYTIGKGSKRILKIPVLYLEQAQPDQLQGIVGITAQRDDKTNGKLPVNGERIFVVDLVSGDYLTKNKPVDIVVAPQSDVASKVFTLVNTLPEEVILTPRFYPNPDSEQQPSSGADPKGQSRLTSYSSKDGGENRVPAFSQGTNNMRLELKKGECMELNAKSTEDNQVLMINDKPAFVVCDVKNMPSVVMSKKDSKISVIAFIVDNKWNKEIIAKQTIISSGEKPSNIKEYNIDASKKTEFLYLSSKLEDLTSSSKFQFVERETGLLITLPNGEDHIYVNHQPYRQDFTVLIENANKITVQRPSYIKLDITSLIGQSGRLFIKDITGRTLKEIDFKSGQRKLNAMVSLSYESFPFMHYVTGKMADGRPIYVNGKEQLGIIPSLTQESIPIFLSDEADSEYAPTTYYLDLTIQNKWSNTVYMASPLNGEITTIILKPGQTKHKLFVVSADKKPDARYFKVIDQDVGNLMKINGESEHVLLNYHSYLKPITIVVQDYGEVTSHVSYFAIAKLMNRRNEPTIVKFHNQIIKMSPQQTQYVMSRMMIGPTTARPKPVRVTATNVDLVPVSLNDQNVFEVVPTFKQRVVPIIITRPNEEKETFKDTIFSFVNTLDNPSQIFINNKPYITIPPKFYKQIKLDRFMGETIQLTARDENGEKQFFINGTDGLRLFSNKLKSMNFIIHSKDTELSPSDRPYFFNVLFKNHNPQPIAVKWIGQNTEDTIIGPGDVYLYRDIVLSPKQPKDVTFKVIDTNTGREVSLNGQDSFTIKPSTLDDMKINHFVINPESPVNLGFANLAFINTLPYTVNVRLNSQSWRIPARSYVERKVQQVAGDTRLQFEVTNTNGGKEFMNGFYGTVYLNLDGTEGSKRKALYIGQKSSETGWADQAVLHLKLTFNNKRSSPLRIVSKIDNRQQSTIVQPNSKHLIQDILVRLAINDDVIEKETSFQFFDEETGNQLLIGGKRKLDLPYQLVGENVYRVIKAFDIDEKTQHIYGYRQIELDVFNKNAESAKMTYTQNGEKVPFTVDGNSNRLITFEYPMYSQYERLSIATKQLLDINGRGQSFQIPFSKDVYAMIFLTKKPIDGRLTSFQISNTLNEPITIRWLLKDIRKSTNIPAGGHKIFYFYLPKDTQQISLSAVSSSSNKPVMLGGEDVYQIPLGEENERPSDNTPKSIVVSDPDSTKDEDKSPKSPSTTNKPRFISIHFVNRENKHVLIKFHVPSDRSIQIAPVLIDAKSTRRAYIQFPNGVENMVAQAFHLDQMLRVNGRPSMTLRPRSVDQFEYVVIERPELVPKEQQVDVDVRNNLNEEIIVHWIESGEKKSTTIPANDRGVALVTKGDQPIRMQATTKDGRPVYINGQNLFTLDDSQPSGKNRVFVQTGKEIGEEQPYYNYLQMKNVLPNDVNLFWQWRGIGYITKIPANSLVFLRMHVRREDALKDFSFTAQRNNDRSRVMLNGQRRFVTRPNRVPSYRMVELSADEIGRPYRMVLNAVNKLPVPINLLWEQDGVKNVLYVQPGDKVTIDQPVANKNKIILTAFEAGTSNSVLVNGAREFSLNPSSSDNTEEPSPPQDINLTQEPSIYFYRLYVTDQSGMGRPTTIQWLVDGQVTETIRLPSNADRYPITKRFSLKPGQKVQIRAFNGDKANPQQLYVNERLTFDPNQVTSNYHGDAITIGEPISRRLYYFRLLVSNLNSKFAVLKWDLPAREGVITHSRIIPAFYFNYVVFANVEAYEQPSEITLTSYVNGTKQQLYTNDQKSFPVNAVSQKRPTFYKIYISRQVTIRNETMLFNNPTNEDIQVTWQTFGNRGTTIVPAKSTNYRVPVSLTGGFRSQSILLRAQNIDGEKALINSNRVINIRLPRNKPFIIDYPYKNIIFNNSLSSDVTIKGVPGGIMQTIRAGEDINFRIALRTIPKSGITFTAVNQLDDTPTKINGKDSVVMRPDNLIARYSIGAIRPISREYFIKLWLTNNHTNNVALKWTEGSWQRVFAFQPNFNGETVLSFNSDAPVTLSGNDVNTNNYVYLNRRQELVIRPTSSVKYATNVVISGEIALYDYFYRLIVNNERNTDVDIVLKSPKETTRSDVPALRFKYTINTPLFNLDLGPKQPIQIYAFMKDGTPLYVNGKDYVDVLPSLNDDEATVINVGKEIPRRLFFYSFQVSSPVGKDVILRYQLPDGVSRLTRIPAPSKDRKEFYSVIIPYKSMKHPSPVVVYAYDENDNKPMLINGVKSLTVEPSNNQNREHVVYITETDTPGSLPARGPEFEYNYIGELVNPNSQAVQLTWTQGGQTQDFRVEPNSKTEISFKVKQNAQKPIPVELRASSVDGKSLPLNQVSVYYLKPSEAGDKVPVIHIGHIAQFVVYVTNNLNVDGELQHQVGDKTQKYSVKANAVRSEIMIKNPSVDSEHQFTAFSAMYRRSLAINQKSDFIFSPRNVQPNSQGLITLNLDISGLTVYYVIQVENMQLYPVTLAWTLDGRRGFQQLGGKSNSKLVIRNENPQSEKPGPIAISCYRPTRDRRIPMYINNKKTFTANPVYDIDTAQRAVISADLEPTRQNFIRFDVTNYVNNDVALYWSQGGEIDFERSTNFRRINAGQQNKQIKISFPLQQTGQVQIMAYDSANRQILRLNNRQRLFIQPTENANVMRVIITEKASALSDPQNTYYFNLQIKNYNQNPIQLQYRQAGSDGSFQRIDIPALYHQWFYLPFNRIENFPMSVHFRVYDTVDRRYVSIVDYGGMYLWQPTGRYSTEQLTVGNTIPKKIYNNPLLPENADGFPYFLSLHVWNRGERNTRLYWNEPGSSRRRYLSIPANSFREYTYVVRSKSQLAPWIRISVERITEGGRSYRPLIDGYKSLDAVRLQRTKRTHFLFIEHQRQKNVRYYRYGIQFINMASHDVLFKWNENNIQRKQYVRPLSSAYFYGVMSVPKDGSSVPNLRIEAFNPATNERVLLNGDEYASFEVFEKMRLKTVYVESNSPTMRMRSYFMGYDVTNLYPEPVIMKWREGDQDRTMVVPPDGSMYYDTSLVSSSRPAAFPVSATFQKSGKPAPIYGQMNYNVQWSPYRRRHSILIGNLDSPQKVSKPTEYQLAFKLKNIAQVPLTVKWTENGVQKSANIDPGRKQQYTISVKSYTEPPQLVFRVYKQGTDQLGTINGQMTLEAQPTENSLVSLWTLNYGALTPGELQKNGQRCGDILDVAILLDSSGTMRGGYSHAKEFIKTFADYYHLGANSTHIGVISFSEKAHLHVPFNAHQEHLLFNEDIDQIPFYGYRTRLDLAFKMADTRLYEPQYGARDNAEKIVLLITDGRQNDGDISKEKLRLASQASQGLLNKNVKITAIGLYGTSDPDENMLTILTGSKDRVHVITEYEQLYSNSFLEALTDDIC</sequence>
<dbReference type="InterPro" id="IPR050525">
    <property type="entry name" value="ECM_Assembly_Org"/>
</dbReference>
<dbReference type="InterPro" id="IPR036465">
    <property type="entry name" value="vWFA_dom_sf"/>
</dbReference>
<evidence type="ECO:0000313" key="5">
    <source>
        <dbReference type="Proteomes" id="UP000594262"/>
    </source>
</evidence>
<dbReference type="SUPFAM" id="SSF53300">
    <property type="entry name" value="vWA-like"/>
    <property type="match status" value="2"/>
</dbReference>
<feature type="domain" description="VWFA" evidence="3">
    <location>
        <begin position="5975"/>
        <end position="6158"/>
    </location>
</feature>
<dbReference type="GeneID" id="136814444"/>
<dbReference type="Gene3D" id="3.40.50.410">
    <property type="entry name" value="von Willebrand factor, type A domain"/>
    <property type="match status" value="2"/>
</dbReference>
<accession>A0A7M5V4A5</accession>
<evidence type="ECO:0000313" key="4">
    <source>
        <dbReference type="EnsemblMetazoa" id="CLYHEMP003161.1"/>
    </source>
</evidence>
<dbReference type="CDD" id="cd01450">
    <property type="entry name" value="vWFA_subfamily_ECM"/>
    <property type="match status" value="2"/>
</dbReference>
<dbReference type="PROSITE" id="PS50234">
    <property type="entry name" value="VWFA"/>
    <property type="match status" value="2"/>
</dbReference>
<dbReference type="EnsemblMetazoa" id="CLYHEMT003161.1">
    <property type="protein sequence ID" value="CLYHEMP003161.1"/>
    <property type="gene ID" value="CLYHEMG003161"/>
</dbReference>
<feature type="domain" description="VWFA" evidence="3">
    <location>
        <begin position="30"/>
        <end position="206"/>
    </location>
</feature>
<feature type="region of interest" description="Disordered" evidence="1">
    <location>
        <begin position="3955"/>
        <end position="3994"/>
    </location>
</feature>
<dbReference type="Pfam" id="PF00092">
    <property type="entry name" value="VWA"/>
    <property type="match status" value="2"/>
</dbReference>
<dbReference type="Proteomes" id="UP000594262">
    <property type="component" value="Unplaced"/>
</dbReference>
<feature type="region of interest" description="Disordered" evidence="1">
    <location>
        <begin position="2898"/>
        <end position="2940"/>
    </location>
</feature>
<reference evidence="4" key="1">
    <citation type="submission" date="2021-01" db="UniProtKB">
        <authorList>
            <consortium name="EnsemblMetazoa"/>
        </authorList>
    </citation>
    <scope>IDENTIFICATION</scope>
</reference>
<dbReference type="PANTHER" id="PTHR24020:SF20">
    <property type="entry name" value="PH DOMAIN-CONTAINING PROTEIN"/>
    <property type="match status" value="1"/>
</dbReference>
<keyword evidence="5" id="KW-1185">Reference proteome</keyword>
<feature type="compositionally biased region" description="Basic and acidic residues" evidence="1">
    <location>
        <begin position="3974"/>
        <end position="3983"/>
    </location>
</feature>
<feature type="chain" id="PRO_5029583013" description="VWFA domain-containing protein" evidence="2">
    <location>
        <begin position="27"/>
        <end position="6163"/>
    </location>
</feature>